<feature type="region of interest" description="Disordered" evidence="2">
    <location>
        <begin position="360"/>
        <end position="395"/>
    </location>
</feature>
<dbReference type="Pfam" id="PF13598">
    <property type="entry name" value="DUF4139"/>
    <property type="match status" value="1"/>
</dbReference>
<dbReference type="InterPro" id="IPR011935">
    <property type="entry name" value="CHP02231"/>
</dbReference>
<dbReference type="PANTHER" id="PTHR31005">
    <property type="entry name" value="DUF4139 DOMAIN-CONTAINING PROTEIN"/>
    <property type="match status" value="1"/>
</dbReference>
<name>A0AAU8JE69_9CYAN</name>
<feature type="compositionally biased region" description="Basic and acidic residues" evidence="2">
    <location>
        <begin position="369"/>
        <end position="379"/>
    </location>
</feature>
<keyword evidence="1" id="KW-0175">Coiled coil</keyword>
<evidence type="ECO:0000313" key="5">
    <source>
        <dbReference type="EMBL" id="XCM37053.1"/>
    </source>
</evidence>
<evidence type="ECO:0000259" key="3">
    <source>
        <dbReference type="Pfam" id="PF13598"/>
    </source>
</evidence>
<evidence type="ECO:0000256" key="2">
    <source>
        <dbReference type="SAM" id="MobiDB-lite"/>
    </source>
</evidence>
<sequence length="758" mass="85189">MQINYQQLNSKIDRVKLYAAGATVSRVAELADRNEVVEIPGLPLALDDSSVRVRVESDSGNSAFAAIATDVRIGLGVPPQTETQAFPLEAEISTARTEVQQLEELLTVIDHEIKVISRIEIPQRFSGEGEKAPPPSPTMMRMAIANYKNQQIRDRMQEQREIREKLRQAQENLNDLLEKQSRASSAKEARPHELRKIAIIRLTYPEIDSNQPLSCQRLILEYFVPGTRWTPTYICRLDTVANTATIAMRALICQKTGEDWNGVSLELSTAQPMMWCDLPELPSLRLGRAQPTPQKSGWRLPPVGAELLFEDYDRGFSQPTLSDQVIPQIKTMIPPPSPMAVSPLENGDFSADEFDLAEESEFAEFQQEPLERKPDDRPAKISHKKASTNDNPFEMNLLGDRPDYNPPDVNMCPRPAPSPLSMWKMRRQAKIEDVEADVLEESYISSPASLVKESLMFEEKKINRLILAYNLMEMPAPDRRDQRGKLSLIQQQETYLEILQTQELIVNFDVIDPVKLAIYQAKQCLNQPLPSGGINVRQVAGSFDYAYPGTGRVDVASDGQFHSVALTGEGTEMEIYYVTVPREAADVFRMAKLRNPLPSPLLTGLTDVYLDGEYLLSTTIKTVPPKGEMDLGLGVEESIKVARNTTYKENRGGNLLVGVNELHHEIKIDLVNNLSKDAKIEVRDRVPIPAKDAKVDVSIDAVSPPWEKYPQTERDLPIEGGYHWWVNLSPGEEKTLAVQYTLKIAVDRELIGGNRREE</sequence>
<dbReference type="InterPro" id="IPR025554">
    <property type="entry name" value="DUF4140"/>
</dbReference>
<gene>
    <name evidence="5" type="ORF">ABWT76_005859</name>
</gene>
<proteinExistence type="predicted"/>
<dbReference type="AlphaFoldDB" id="A0AAU8JE69"/>
<dbReference type="RefSeq" id="WP_199317200.1">
    <property type="nucleotide sequence ID" value="NZ_CP159837.1"/>
</dbReference>
<dbReference type="PANTHER" id="PTHR31005:SF8">
    <property type="entry name" value="DUF4139 DOMAIN-CONTAINING PROTEIN"/>
    <property type="match status" value="1"/>
</dbReference>
<accession>A0AAU8JE69</accession>
<evidence type="ECO:0000259" key="4">
    <source>
        <dbReference type="Pfam" id="PF13600"/>
    </source>
</evidence>
<feature type="domain" description="DUF4139" evidence="3">
    <location>
        <begin position="220"/>
        <end position="743"/>
    </location>
</feature>
<organism evidence="5">
    <name type="scientific">Planktothricoides raciborskii GIHE-MW2</name>
    <dbReference type="NCBI Taxonomy" id="2792601"/>
    <lineage>
        <taxon>Bacteria</taxon>
        <taxon>Bacillati</taxon>
        <taxon>Cyanobacteriota</taxon>
        <taxon>Cyanophyceae</taxon>
        <taxon>Oscillatoriophycideae</taxon>
        <taxon>Oscillatoriales</taxon>
        <taxon>Oscillatoriaceae</taxon>
        <taxon>Planktothricoides</taxon>
    </lineage>
</organism>
<feature type="coiled-coil region" evidence="1">
    <location>
        <begin position="149"/>
        <end position="186"/>
    </location>
</feature>
<evidence type="ECO:0000256" key="1">
    <source>
        <dbReference type="SAM" id="Coils"/>
    </source>
</evidence>
<dbReference type="InterPro" id="IPR037291">
    <property type="entry name" value="DUF4139"/>
</dbReference>
<feature type="domain" description="DUF4140" evidence="4">
    <location>
        <begin position="15"/>
        <end position="115"/>
    </location>
</feature>
<protein>
    <submittedName>
        <fullName evidence="5">DUF4139 domain-containing protein</fullName>
    </submittedName>
</protein>
<dbReference type="Pfam" id="PF13600">
    <property type="entry name" value="DUF4140"/>
    <property type="match status" value="1"/>
</dbReference>
<reference evidence="5" key="1">
    <citation type="submission" date="2024-07" db="EMBL/GenBank/DDBJ databases">
        <authorList>
            <person name="Kim Y.J."/>
            <person name="Jeong J.Y."/>
        </authorList>
    </citation>
    <scope>NUCLEOTIDE SEQUENCE</scope>
    <source>
        <strain evidence="5">GIHE-MW2</strain>
    </source>
</reference>
<dbReference type="EMBL" id="CP159837">
    <property type="protein sequence ID" value="XCM37053.1"/>
    <property type="molecule type" value="Genomic_DNA"/>
</dbReference>